<dbReference type="PANTHER" id="PTHR44027:SF7">
    <property type="entry name" value="DNAJ HOMOLOG SUBFAMILY C MEMBER 5 HOMOLOG"/>
    <property type="match status" value="1"/>
</dbReference>
<evidence type="ECO:0000256" key="6">
    <source>
        <dbReference type="SAM" id="MobiDB-lite"/>
    </source>
</evidence>
<evidence type="ECO:0000313" key="10">
    <source>
        <dbReference type="RefSeq" id="XP_014670513.1"/>
    </source>
</evidence>
<dbReference type="Pfam" id="PF00226">
    <property type="entry name" value="DnaJ"/>
    <property type="match status" value="1"/>
</dbReference>
<dbReference type="InterPro" id="IPR051434">
    <property type="entry name" value="DnaJ_C_subfamily_member5"/>
</dbReference>
<evidence type="ECO:0000256" key="4">
    <source>
        <dbReference type="ARBA" id="ARBA00023186"/>
    </source>
</evidence>
<reference evidence="10" key="1">
    <citation type="submission" date="2025-08" db="UniProtKB">
        <authorList>
            <consortium name="RefSeq"/>
        </authorList>
    </citation>
    <scope>IDENTIFICATION</scope>
</reference>
<keyword evidence="7" id="KW-1133">Transmembrane helix</keyword>
<dbReference type="PANTHER" id="PTHR44027">
    <property type="entry name" value="DNAJ HOMOLOG SUBFAMILY C MEMBER 5 HOMOLOG"/>
    <property type="match status" value="1"/>
</dbReference>
<dbReference type="Gene3D" id="1.10.287.110">
    <property type="entry name" value="DnaJ domain"/>
    <property type="match status" value="1"/>
</dbReference>
<dbReference type="InterPro" id="IPR018253">
    <property type="entry name" value="DnaJ_domain_CS"/>
</dbReference>
<keyword evidence="9" id="KW-1185">Reference proteome</keyword>
<dbReference type="PROSITE" id="PS50076">
    <property type="entry name" value="DNAJ_2"/>
    <property type="match status" value="1"/>
</dbReference>
<evidence type="ECO:0000256" key="2">
    <source>
        <dbReference type="ARBA" id="ARBA00023136"/>
    </source>
</evidence>
<dbReference type="SMART" id="SM00271">
    <property type="entry name" value="DnaJ"/>
    <property type="match status" value="1"/>
</dbReference>
<keyword evidence="4" id="KW-0143">Chaperone</keyword>
<feature type="transmembrane region" description="Helical" evidence="7">
    <location>
        <begin position="108"/>
        <end position="130"/>
    </location>
</feature>
<keyword evidence="2 7" id="KW-0472">Membrane</keyword>
<feature type="region of interest" description="Disordered" evidence="6">
    <location>
        <begin position="173"/>
        <end position="246"/>
    </location>
</feature>
<dbReference type="GeneID" id="106811423"/>
<protein>
    <submittedName>
        <fullName evidence="10">DnaJ homolog subfamily C member 5-like isoform X1</fullName>
    </submittedName>
</protein>
<dbReference type="InterPro" id="IPR036869">
    <property type="entry name" value="J_dom_sf"/>
</dbReference>
<dbReference type="InterPro" id="IPR001623">
    <property type="entry name" value="DnaJ_domain"/>
</dbReference>
<keyword evidence="7" id="KW-0812">Transmembrane</keyword>
<dbReference type="RefSeq" id="XP_014670513.1">
    <property type="nucleotide sequence ID" value="XM_014815027.1"/>
</dbReference>
<comment type="subcellular location">
    <subcellularLocation>
        <location evidence="1">Membrane</location>
        <topology evidence="1">Lipid-anchor</topology>
    </subcellularLocation>
</comment>
<evidence type="ECO:0000259" key="8">
    <source>
        <dbReference type="PROSITE" id="PS50076"/>
    </source>
</evidence>
<proteinExistence type="predicted"/>
<dbReference type="PRINTS" id="PR00625">
    <property type="entry name" value="JDOMAIN"/>
</dbReference>
<gene>
    <name evidence="10" type="primary">LOC106811423</name>
</gene>
<feature type="compositionally biased region" description="Polar residues" evidence="6">
    <location>
        <begin position="173"/>
        <end position="182"/>
    </location>
</feature>
<evidence type="ECO:0000256" key="5">
    <source>
        <dbReference type="ARBA" id="ARBA00023288"/>
    </source>
</evidence>
<organism evidence="9 10">
    <name type="scientific">Priapulus caudatus</name>
    <name type="common">Priapulid worm</name>
    <dbReference type="NCBI Taxonomy" id="37621"/>
    <lineage>
        <taxon>Eukaryota</taxon>
        <taxon>Metazoa</taxon>
        <taxon>Ecdysozoa</taxon>
        <taxon>Scalidophora</taxon>
        <taxon>Priapulida</taxon>
        <taxon>Priapulimorpha</taxon>
        <taxon>Priapulimorphida</taxon>
        <taxon>Priapulidae</taxon>
        <taxon>Priapulus</taxon>
    </lineage>
</organism>
<feature type="domain" description="J" evidence="8">
    <location>
        <begin position="14"/>
        <end position="79"/>
    </location>
</feature>
<dbReference type="Proteomes" id="UP000695022">
    <property type="component" value="Unplaced"/>
</dbReference>
<evidence type="ECO:0000256" key="3">
    <source>
        <dbReference type="ARBA" id="ARBA00023139"/>
    </source>
</evidence>
<evidence type="ECO:0000256" key="7">
    <source>
        <dbReference type="SAM" id="Phobius"/>
    </source>
</evidence>
<name>A0ABM1EE92_PRICU</name>
<keyword evidence="3" id="KW-0564">Palmitate</keyword>
<dbReference type="PROSITE" id="PS00636">
    <property type="entry name" value="DNAJ_1"/>
    <property type="match status" value="1"/>
</dbReference>
<dbReference type="CDD" id="cd06257">
    <property type="entry name" value="DnaJ"/>
    <property type="match status" value="1"/>
</dbReference>
<accession>A0ABM1EE92</accession>
<dbReference type="SUPFAM" id="SSF46565">
    <property type="entry name" value="Chaperone J-domain"/>
    <property type="match status" value="1"/>
</dbReference>
<evidence type="ECO:0000313" key="9">
    <source>
        <dbReference type="Proteomes" id="UP000695022"/>
    </source>
</evidence>
<sequence length="246" mass="27364">MSTKHRSYSTSGESLYTVLGVPKTSTPQDIKKAYRRLALQYHPDKNPENPEAEEKFKELNHAHSVLTDNTRKEIYDEYGSLGLYVAEQFGEENVHAYFMLNSKWAKGCFIFCSVITLCYCCCCFCCCFNFCCGKYKPKPPEESGAYMNLNQDQEQEQLSGGATPEQQTVIIISEQPTSSSNIPEAKTSPKSSPAKEDLSSDEDDVVTSQPPLAEAQLAPGVSERTSLNMQRPPTYVGDTGCDERSS</sequence>
<evidence type="ECO:0000256" key="1">
    <source>
        <dbReference type="ARBA" id="ARBA00004635"/>
    </source>
</evidence>
<keyword evidence="5" id="KW-0449">Lipoprotein</keyword>